<dbReference type="OrthoDB" id="9773828at2"/>
<dbReference type="PANTHER" id="PTHR43364">
    <property type="entry name" value="NADH-SPECIFIC METHYLGLYOXAL REDUCTASE-RELATED"/>
    <property type="match status" value="1"/>
</dbReference>
<dbReference type="InterPro" id="IPR020471">
    <property type="entry name" value="AKR"/>
</dbReference>
<keyword evidence="4" id="KW-1185">Reference proteome</keyword>
<keyword evidence="1" id="KW-0560">Oxidoreductase</keyword>
<dbReference type="CDD" id="cd19081">
    <property type="entry name" value="AKR_AKR9C1"/>
    <property type="match status" value="1"/>
</dbReference>
<dbReference type="AlphaFoldDB" id="A0A4R7EXH7"/>
<organism evidence="3 4">
    <name type="scientific">Myroides indicus</name>
    <dbReference type="NCBI Taxonomy" id="1323422"/>
    <lineage>
        <taxon>Bacteria</taxon>
        <taxon>Pseudomonadati</taxon>
        <taxon>Bacteroidota</taxon>
        <taxon>Flavobacteriia</taxon>
        <taxon>Flavobacteriales</taxon>
        <taxon>Flavobacteriaceae</taxon>
        <taxon>Myroides</taxon>
    </lineage>
</organism>
<dbReference type="EMBL" id="SOAG01000012">
    <property type="protein sequence ID" value="TDS58222.1"/>
    <property type="molecule type" value="Genomic_DNA"/>
</dbReference>
<dbReference type="GO" id="GO:0005829">
    <property type="term" value="C:cytosol"/>
    <property type="evidence" value="ECO:0007669"/>
    <property type="project" value="UniProtKB-ARBA"/>
</dbReference>
<proteinExistence type="predicted"/>
<dbReference type="InterPro" id="IPR023210">
    <property type="entry name" value="NADP_OxRdtase_dom"/>
</dbReference>
<accession>A0A4R7EXH7</accession>
<dbReference type="PRINTS" id="PR00069">
    <property type="entry name" value="ALDKETRDTASE"/>
</dbReference>
<sequence>MKKYKFGQTNLFTPALSFGGNVFGWTLDEKVSFRMLDELYDKGLTFIDTANNYSHWVPGNTGGESEIIIGKWFKQTGKRQKVVLSTKVGGKMGDGTRGLRGDYIRQCVEDSLRRLNTDYIDLYFSHYDDIDTPQEETMKEFNELVKEGKVRYLGASNLTAERIVSANKIALESGWEKYVALQPLYNLYDRERFETEYLPLSQQDDMAVMSYFALASGFLSGKYRTQTDLENSKRKDMVKGYLNERGMKILDSLQVIASNHNAELAEIAIAWQIQKPEITAPIVSATTFTQLQSLIKSVSLELSDEEIKELERASVY</sequence>
<evidence type="ECO:0000259" key="2">
    <source>
        <dbReference type="Pfam" id="PF00248"/>
    </source>
</evidence>
<gene>
    <name evidence="3" type="ORF">C8P70_11253</name>
</gene>
<evidence type="ECO:0000313" key="4">
    <source>
        <dbReference type="Proteomes" id="UP000295215"/>
    </source>
</evidence>
<dbReference type="InterPro" id="IPR050523">
    <property type="entry name" value="AKR_Detox_Biosynth"/>
</dbReference>
<reference evidence="3 4" key="1">
    <citation type="submission" date="2019-03" db="EMBL/GenBank/DDBJ databases">
        <title>Genomic Encyclopedia of Archaeal and Bacterial Type Strains, Phase II (KMG-II): from individual species to whole genera.</title>
        <authorList>
            <person name="Goeker M."/>
        </authorList>
    </citation>
    <scope>NUCLEOTIDE SEQUENCE [LARGE SCALE GENOMIC DNA]</scope>
    <source>
        <strain evidence="3 4">DSM 28213</strain>
    </source>
</reference>
<evidence type="ECO:0000256" key="1">
    <source>
        <dbReference type="ARBA" id="ARBA00023002"/>
    </source>
</evidence>
<dbReference type="RefSeq" id="WP_133712538.1">
    <property type="nucleotide sequence ID" value="NZ_SOAG01000012.1"/>
</dbReference>
<dbReference type="PANTHER" id="PTHR43364:SF6">
    <property type="entry name" value="OXIDOREDUCTASE-RELATED"/>
    <property type="match status" value="1"/>
</dbReference>
<evidence type="ECO:0000313" key="3">
    <source>
        <dbReference type="EMBL" id="TDS58222.1"/>
    </source>
</evidence>
<name>A0A4R7EXH7_9FLAO</name>
<dbReference type="Pfam" id="PF00248">
    <property type="entry name" value="Aldo_ket_red"/>
    <property type="match status" value="1"/>
</dbReference>
<dbReference type="SUPFAM" id="SSF51430">
    <property type="entry name" value="NAD(P)-linked oxidoreductase"/>
    <property type="match status" value="1"/>
</dbReference>
<protein>
    <submittedName>
        <fullName evidence="3">Aryl-alcohol dehydrogenase-like predicted oxidoreductase</fullName>
    </submittedName>
</protein>
<comment type="caution">
    <text evidence="3">The sequence shown here is derived from an EMBL/GenBank/DDBJ whole genome shotgun (WGS) entry which is preliminary data.</text>
</comment>
<dbReference type="Gene3D" id="3.20.20.100">
    <property type="entry name" value="NADP-dependent oxidoreductase domain"/>
    <property type="match status" value="1"/>
</dbReference>
<feature type="domain" description="NADP-dependent oxidoreductase" evidence="2">
    <location>
        <begin position="16"/>
        <end position="313"/>
    </location>
</feature>
<dbReference type="InterPro" id="IPR036812">
    <property type="entry name" value="NAD(P)_OxRdtase_dom_sf"/>
</dbReference>
<dbReference type="FunFam" id="3.20.20.100:FF:000004">
    <property type="entry name" value="Oxidoreductase, aldo/keto reductase"/>
    <property type="match status" value="1"/>
</dbReference>
<dbReference type="Proteomes" id="UP000295215">
    <property type="component" value="Unassembled WGS sequence"/>
</dbReference>
<dbReference type="GO" id="GO:0016491">
    <property type="term" value="F:oxidoreductase activity"/>
    <property type="evidence" value="ECO:0007669"/>
    <property type="project" value="UniProtKB-KW"/>
</dbReference>